<name>A0ABR7CFM3_9BACE</name>
<organism evidence="1 2">
    <name type="scientific">Bacteroides difficilis</name>
    <dbReference type="NCBI Taxonomy" id="2763021"/>
    <lineage>
        <taxon>Bacteria</taxon>
        <taxon>Pseudomonadati</taxon>
        <taxon>Bacteroidota</taxon>
        <taxon>Bacteroidia</taxon>
        <taxon>Bacteroidales</taxon>
        <taxon>Bacteroidaceae</taxon>
        <taxon>Bacteroides</taxon>
    </lineage>
</organism>
<gene>
    <name evidence="1" type="ORF">H8S67_18205</name>
</gene>
<evidence type="ECO:0000313" key="2">
    <source>
        <dbReference type="Proteomes" id="UP000600600"/>
    </source>
</evidence>
<protein>
    <submittedName>
        <fullName evidence="1">Uncharacterized protein</fullName>
    </submittedName>
</protein>
<dbReference type="Proteomes" id="UP000600600">
    <property type="component" value="Unassembled WGS sequence"/>
</dbReference>
<sequence>MKHLLFYPFFDSSLCLNRSGILQMRNTAADRASYGGFPGQLRFHGKEEFAGNALQAAGSSMAADLCIWQTGRYRQRGDRNRPVNMMVKREYGFACINAGEAK</sequence>
<evidence type="ECO:0000313" key="1">
    <source>
        <dbReference type="EMBL" id="MBC5606587.1"/>
    </source>
</evidence>
<accession>A0ABR7CFM3</accession>
<reference evidence="1 2" key="1">
    <citation type="submission" date="2020-08" db="EMBL/GenBank/DDBJ databases">
        <title>Genome public.</title>
        <authorList>
            <person name="Liu C."/>
            <person name="Sun Q."/>
        </authorList>
    </citation>
    <scope>NUCLEOTIDE SEQUENCE [LARGE SCALE GENOMIC DNA]</scope>
    <source>
        <strain evidence="1 2">M27</strain>
    </source>
</reference>
<dbReference type="RefSeq" id="WP_171059048.1">
    <property type="nucleotide sequence ID" value="NZ_JACOOE010000010.1"/>
</dbReference>
<comment type="caution">
    <text evidence="1">The sequence shown here is derived from an EMBL/GenBank/DDBJ whole genome shotgun (WGS) entry which is preliminary data.</text>
</comment>
<keyword evidence="2" id="KW-1185">Reference proteome</keyword>
<dbReference type="EMBL" id="JACOOE010000010">
    <property type="protein sequence ID" value="MBC5606587.1"/>
    <property type="molecule type" value="Genomic_DNA"/>
</dbReference>
<proteinExistence type="predicted"/>